<feature type="region of interest" description="Disordered" evidence="1">
    <location>
        <begin position="1"/>
        <end position="22"/>
    </location>
</feature>
<comment type="caution">
    <text evidence="2">The sequence shown here is derived from an EMBL/GenBank/DDBJ whole genome shotgun (WGS) entry which is preliminary data.</text>
</comment>
<reference evidence="2 3" key="1">
    <citation type="journal article" date="2019" name="Int. J. Syst. Evol. Microbiol.">
        <title>Photorhabdus khanii subsp. guanajuatensis subsp. nov., isolated from Heterorhabditis atacamensis, and Photorhabdus luminescens subsp. mexicana subsp. nov., isolated from Heterorhabditis mexicana entomopathogenic nematodes.</title>
        <authorList>
            <person name="Machado R.A.R."/>
            <person name="Bruno P."/>
            <person name="Arce C.C.M."/>
            <person name="Liechti N."/>
            <person name="Kohler A."/>
            <person name="Bernal J."/>
            <person name="Bruggmann R."/>
            <person name="Turlings T.C.J."/>
        </authorList>
    </citation>
    <scope>NUCLEOTIDE SEQUENCE [LARGE SCALE GENOMIC DNA]</scope>
    <source>
        <strain evidence="2 3">MEX47-22</strain>
    </source>
</reference>
<evidence type="ECO:0000256" key="1">
    <source>
        <dbReference type="SAM" id="MobiDB-lite"/>
    </source>
</evidence>
<accession>A0A4R4IYC0</accession>
<dbReference type="AlphaFoldDB" id="A0A4R4IYC0"/>
<organism evidence="2 3">
    <name type="scientific">Photorhabdus luminescens subsp. mexicana</name>
    <dbReference type="NCBI Taxonomy" id="2100167"/>
    <lineage>
        <taxon>Bacteria</taxon>
        <taxon>Pseudomonadati</taxon>
        <taxon>Pseudomonadota</taxon>
        <taxon>Gammaproteobacteria</taxon>
        <taxon>Enterobacterales</taxon>
        <taxon>Morganellaceae</taxon>
        <taxon>Photorhabdus</taxon>
    </lineage>
</organism>
<name>A0A4R4IYC0_PHOLU</name>
<gene>
    <name evidence="2" type="ORF">C5468_21365</name>
</gene>
<evidence type="ECO:0000313" key="2">
    <source>
        <dbReference type="EMBL" id="TDB45329.1"/>
    </source>
</evidence>
<evidence type="ECO:0000313" key="3">
    <source>
        <dbReference type="Proteomes" id="UP000295550"/>
    </source>
</evidence>
<dbReference type="EMBL" id="PUJX01000032">
    <property type="protein sequence ID" value="TDB45329.1"/>
    <property type="molecule type" value="Genomic_DNA"/>
</dbReference>
<feature type="compositionally biased region" description="Low complexity" evidence="1">
    <location>
        <begin position="1"/>
        <end position="10"/>
    </location>
</feature>
<dbReference type="Proteomes" id="UP000295550">
    <property type="component" value="Unassembled WGS sequence"/>
</dbReference>
<proteinExistence type="predicted"/>
<sequence>MNMNNHSAHAANHRGTDSFPMERPHFARKQSEKMLFSQGRNLWYHYTKTFGYNRNMNRNHTAKLAHNHGLPIAFVEHAINLYLTH</sequence>
<protein>
    <submittedName>
        <fullName evidence="2">Uncharacterized protein</fullName>
    </submittedName>
</protein>
<dbReference type="RefSeq" id="WP_132348002.1">
    <property type="nucleotide sequence ID" value="NZ_CAWOLF010000032.1"/>
</dbReference>